<name>E2Q6E3_STRCL</name>
<evidence type="ECO:0000313" key="2">
    <source>
        <dbReference type="Proteomes" id="UP000002357"/>
    </source>
</evidence>
<sequence>MIISLWVIALAIFASGIAQELDALRLPA</sequence>
<protein>
    <submittedName>
        <fullName evidence="1">Uncharacterized protein</fullName>
    </submittedName>
</protein>
<reference evidence="1 2" key="1">
    <citation type="journal article" date="2010" name="Genome Biol. Evol.">
        <title>The sequence of a 1.8-mb bacterial linear plasmid reveals a rich evolutionary reservoir of secondary metabolic pathways.</title>
        <authorList>
            <person name="Medema M.H."/>
            <person name="Trefzer A."/>
            <person name="Kovalchuk A."/>
            <person name="van den Berg M."/>
            <person name="Mueller U."/>
            <person name="Heijne W."/>
            <person name="Wu L."/>
            <person name="Alam M.T."/>
            <person name="Ronning C.M."/>
            <person name="Nierman W.C."/>
            <person name="Bovenberg R.A.L."/>
            <person name="Breitling R."/>
            <person name="Takano E."/>
        </authorList>
    </citation>
    <scope>NUCLEOTIDE SEQUENCE [LARGE SCALE GENOMIC DNA]</scope>
    <source>
        <strain evidence="2">ATCC 27064 / DSM 738 / JCM 4710 / NBRC 13307 / NCIMB 12785 / NRRL 3585 / VKM Ac-602</strain>
    </source>
</reference>
<dbReference type="EMBL" id="CM000913">
    <property type="protein sequence ID" value="EFG07267.1"/>
    <property type="molecule type" value="Genomic_DNA"/>
</dbReference>
<evidence type="ECO:0000313" key="1">
    <source>
        <dbReference type="EMBL" id="EFG07267.1"/>
    </source>
</evidence>
<dbReference type="AlphaFoldDB" id="E2Q6E3"/>
<proteinExistence type="predicted"/>
<keyword evidence="2" id="KW-1185">Reference proteome</keyword>
<gene>
    <name evidence="1" type="ORF">SCLAV_2194</name>
</gene>
<dbReference type="Proteomes" id="UP000002357">
    <property type="component" value="Chromosome"/>
</dbReference>
<organism evidence="1 2">
    <name type="scientific">Streptomyces clavuligerus</name>
    <dbReference type="NCBI Taxonomy" id="1901"/>
    <lineage>
        <taxon>Bacteria</taxon>
        <taxon>Bacillati</taxon>
        <taxon>Actinomycetota</taxon>
        <taxon>Actinomycetes</taxon>
        <taxon>Kitasatosporales</taxon>
        <taxon>Streptomycetaceae</taxon>
        <taxon>Streptomyces</taxon>
    </lineage>
</organism>
<accession>E2Q6E3</accession>